<proteinExistence type="predicted"/>
<evidence type="ECO:0000313" key="2">
    <source>
        <dbReference type="Proteomes" id="UP000594923"/>
    </source>
</evidence>
<accession>A0A7M1KRZ6</accession>
<reference evidence="1 2" key="1">
    <citation type="submission" date="2020-10" db="EMBL/GenBank/DDBJ databases">
        <title>High quality whole genome sequence of Pseudomonas poae PMA22.</title>
        <authorList>
            <person name="Hernandez J.G."/>
            <person name="Rodriguez P."/>
            <person name="Cuevas C."/>
            <person name="de la Calle F."/>
            <person name="Galan B."/>
            <person name="Garcia J.L."/>
        </authorList>
    </citation>
    <scope>NUCLEOTIDE SEQUENCE [LARGE SCALE GENOMIC DNA]</scope>
    <source>
        <strain evidence="1 2">PMA22</strain>
    </source>
</reference>
<protein>
    <submittedName>
        <fullName evidence="1">Uncharacterized protein</fullName>
    </submittedName>
</protein>
<evidence type="ECO:0000313" key="1">
    <source>
        <dbReference type="EMBL" id="QOQ77940.1"/>
    </source>
</evidence>
<gene>
    <name evidence="1" type="ORF">IMF22_13340</name>
</gene>
<dbReference type="AlphaFoldDB" id="A0A7M1KRZ6"/>
<dbReference type="RefSeq" id="WP_197629343.1">
    <property type="nucleotide sequence ID" value="NZ_CP063073.1"/>
</dbReference>
<sequence>MNLLHLLFGKPTPDDWDRVNAVKSYKSWKIHDCGIGVDAAEVAQSQNYKDAIRQVRQMEVDDIWAC</sequence>
<dbReference type="EMBL" id="CP063073">
    <property type="protein sequence ID" value="QOQ77940.1"/>
    <property type="molecule type" value="Genomic_DNA"/>
</dbReference>
<organism evidence="1 2">
    <name type="scientific">Pseudomonas poae</name>
    <dbReference type="NCBI Taxonomy" id="200451"/>
    <lineage>
        <taxon>Bacteria</taxon>
        <taxon>Pseudomonadati</taxon>
        <taxon>Pseudomonadota</taxon>
        <taxon>Gammaproteobacteria</taxon>
        <taxon>Pseudomonadales</taxon>
        <taxon>Pseudomonadaceae</taxon>
        <taxon>Pseudomonas</taxon>
    </lineage>
</organism>
<name>A0A7M1KRZ6_9PSED</name>
<dbReference type="Proteomes" id="UP000594923">
    <property type="component" value="Chromosome"/>
</dbReference>